<dbReference type="EMBL" id="JAGETR010000044">
    <property type="protein sequence ID" value="MBO2006762.1"/>
    <property type="molecule type" value="Genomic_DNA"/>
</dbReference>
<evidence type="ECO:0000313" key="2">
    <source>
        <dbReference type="EMBL" id="MBO2006762.1"/>
    </source>
</evidence>
<feature type="compositionally biased region" description="Basic and acidic residues" evidence="1">
    <location>
        <begin position="52"/>
        <end position="63"/>
    </location>
</feature>
<protein>
    <submittedName>
        <fullName evidence="2">Uncharacterized protein</fullName>
    </submittedName>
</protein>
<organism evidence="2">
    <name type="scientific">Serratia marcescens</name>
    <dbReference type="NCBI Taxonomy" id="615"/>
    <lineage>
        <taxon>Bacteria</taxon>
        <taxon>Pseudomonadati</taxon>
        <taxon>Pseudomonadota</taxon>
        <taxon>Gammaproteobacteria</taxon>
        <taxon>Enterobacterales</taxon>
        <taxon>Yersiniaceae</taxon>
        <taxon>Serratia</taxon>
    </lineage>
</organism>
<name>A0A939STE8_SERMA</name>
<evidence type="ECO:0000256" key="1">
    <source>
        <dbReference type="SAM" id="MobiDB-lite"/>
    </source>
</evidence>
<dbReference type="AlphaFoldDB" id="A0A939STE8"/>
<sequence>MPDTVGQRAHRNQQARHQQWIDVDDPQHLGARGFAPRSRTDGDMQDRQIQNDGKKRQHDDQQHDPSVGLWG</sequence>
<proteinExistence type="predicted"/>
<reference evidence="2" key="1">
    <citation type="submission" date="2021-03" db="EMBL/GenBank/DDBJ databases">
        <title>Molecular epidemiology and mechanisms of colistin and carbapenem resistance in Enterobacteriaceae from clinical isolates, the environment and porcine samples in Pretoria, South Africa.</title>
        <authorList>
            <person name="Bogoshi D."/>
            <person name="Mbelle N.M."/>
            <person name="Naidoo V."/>
            <person name="Osei Sekyere J."/>
        </authorList>
    </citation>
    <scope>NUCLEOTIDE SEQUENCE</scope>
    <source>
        <strain evidence="2">C080</strain>
    </source>
</reference>
<accession>A0A939STE8</accession>
<gene>
    <name evidence="2" type="ORF">J4732_08015</name>
</gene>
<comment type="caution">
    <text evidence="2">The sequence shown here is derived from an EMBL/GenBank/DDBJ whole genome shotgun (WGS) entry which is preliminary data.</text>
</comment>
<feature type="region of interest" description="Disordered" evidence="1">
    <location>
        <begin position="1"/>
        <end position="71"/>
    </location>
</feature>